<dbReference type="Gene3D" id="3.40.50.300">
    <property type="entry name" value="P-loop containing nucleotide triphosphate hydrolases"/>
    <property type="match status" value="3"/>
</dbReference>
<dbReference type="PANTHER" id="PTHR11638:SF18">
    <property type="entry name" value="HEAT SHOCK PROTEIN 104"/>
    <property type="match status" value="1"/>
</dbReference>
<dbReference type="SMART" id="SM01086">
    <property type="entry name" value="ClpB_D2-small"/>
    <property type="match status" value="1"/>
</dbReference>
<evidence type="ECO:0000256" key="5">
    <source>
        <dbReference type="PROSITE-ProRule" id="PRU01251"/>
    </source>
</evidence>
<dbReference type="Gene3D" id="1.10.1780.10">
    <property type="entry name" value="Clp, N-terminal domain"/>
    <property type="match status" value="1"/>
</dbReference>
<dbReference type="PROSITE" id="PS51903">
    <property type="entry name" value="CLP_R"/>
    <property type="match status" value="1"/>
</dbReference>
<dbReference type="EMBL" id="CP073767">
    <property type="protein sequence ID" value="UWZ52149.1"/>
    <property type="molecule type" value="Genomic_DNA"/>
</dbReference>
<keyword evidence="4" id="KW-0143">Chaperone</keyword>
<dbReference type="FunFam" id="1.10.1780.10:FF:000001">
    <property type="entry name" value="ATP-dependent Clp protease ATP-binding subunit"/>
    <property type="match status" value="1"/>
</dbReference>
<protein>
    <submittedName>
        <fullName evidence="7">ATP-dependent Clp protease ATP-binding subunit</fullName>
    </submittedName>
</protein>
<name>A0A9Q9MDI8_9ACTN</name>
<dbReference type="FunFam" id="3.40.50.300:FF:000010">
    <property type="entry name" value="Chaperone clpB 1, putative"/>
    <property type="match status" value="1"/>
</dbReference>
<dbReference type="FunFam" id="3.40.50.300:FF:000025">
    <property type="entry name" value="ATP-dependent Clp protease subunit"/>
    <property type="match status" value="1"/>
</dbReference>
<dbReference type="InterPro" id="IPR036628">
    <property type="entry name" value="Clp_N_dom_sf"/>
</dbReference>
<dbReference type="Pfam" id="PF00004">
    <property type="entry name" value="AAA"/>
    <property type="match status" value="1"/>
</dbReference>
<dbReference type="InterPro" id="IPR003959">
    <property type="entry name" value="ATPase_AAA_core"/>
</dbReference>
<dbReference type="InterPro" id="IPR027417">
    <property type="entry name" value="P-loop_NTPase"/>
</dbReference>
<dbReference type="PANTHER" id="PTHR11638">
    <property type="entry name" value="ATP-DEPENDENT CLP PROTEASE"/>
    <property type="match status" value="1"/>
</dbReference>
<dbReference type="GO" id="GO:0006508">
    <property type="term" value="P:proteolysis"/>
    <property type="evidence" value="ECO:0007669"/>
    <property type="project" value="UniProtKB-KW"/>
</dbReference>
<dbReference type="OrthoDB" id="9803641at2"/>
<organism evidence="7 8">
    <name type="scientific">Dactylosporangium aurantiacum</name>
    <dbReference type="NCBI Taxonomy" id="35754"/>
    <lineage>
        <taxon>Bacteria</taxon>
        <taxon>Bacillati</taxon>
        <taxon>Actinomycetota</taxon>
        <taxon>Actinomycetes</taxon>
        <taxon>Micromonosporales</taxon>
        <taxon>Micromonosporaceae</taxon>
        <taxon>Dactylosporangium</taxon>
    </lineage>
</organism>
<dbReference type="RefSeq" id="WP_033367530.1">
    <property type="nucleotide sequence ID" value="NZ_CP073767.1"/>
</dbReference>
<dbReference type="GO" id="GO:0034605">
    <property type="term" value="P:cellular response to heat"/>
    <property type="evidence" value="ECO:0007669"/>
    <property type="project" value="TreeGrafter"/>
</dbReference>
<proteinExistence type="predicted"/>
<dbReference type="Pfam" id="PF07724">
    <property type="entry name" value="AAA_2"/>
    <property type="match status" value="1"/>
</dbReference>
<keyword evidence="1 5" id="KW-0677">Repeat</keyword>
<dbReference type="AlphaFoldDB" id="A0A9Q9MDI8"/>
<feature type="domain" description="Clp R" evidence="6">
    <location>
        <begin position="2"/>
        <end position="144"/>
    </location>
</feature>
<keyword evidence="8" id="KW-1185">Reference proteome</keyword>
<dbReference type="SMART" id="SM00382">
    <property type="entry name" value="AAA"/>
    <property type="match status" value="2"/>
</dbReference>
<dbReference type="Gene3D" id="1.10.8.60">
    <property type="match status" value="1"/>
</dbReference>
<accession>A0A9Q9MDI8</accession>
<evidence type="ECO:0000256" key="2">
    <source>
        <dbReference type="ARBA" id="ARBA00022741"/>
    </source>
</evidence>
<dbReference type="CDD" id="cd00009">
    <property type="entry name" value="AAA"/>
    <property type="match status" value="1"/>
</dbReference>
<evidence type="ECO:0000313" key="7">
    <source>
        <dbReference type="EMBL" id="UWZ52149.1"/>
    </source>
</evidence>
<dbReference type="InterPro" id="IPR018368">
    <property type="entry name" value="ClpA/B_CS1"/>
</dbReference>
<evidence type="ECO:0000256" key="4">
    <source>
        <dbReference type="ARBA" id="ARBA00023186"/>
    </source>
</evidence>
<keyword evidence="3 7" id="KW-0067">ATP-binding</keyword>
<keyword evidence="7" id="KW-0378">Hydrolase</keyword>
<dbReference type="Proteomes" id="UP001058003">
    <property type="component" value="Chromosome"/>
</dbReference>
<reference evidence="7" key="1">
    <citation type="submission" date="2021-04" db="EMBL/GenBank/DDBJ databases">
        <title>Dactylosporangium aurantiacum NRRL B-8018 full assembly.</title>
        <authorList>
            <person name="Hartkoorn R.C."/>
            <person name="Beaudoing E."/>
            <person name="Hot D."/>
        </authorList>
    </citation>
    <scope>NUCLEOTIDE SEQUENCE</scope>
    <source>
        <strain evidence="7">NRRL B-8018</strain>
    </source>
</reference>
<dbReference type="SUPFAM" id="SSF52540">
    <property type="entry name" value="P-loop containing nucleoside triphosphate hydrolases"/>
    <property type="match status" value="2"/>
</dbReference>
<dbReference type="InterPro" id="IPR001270">
    <property type="entry name" value="ClpA/B"/>
</dbReference>
<dbReference type="InterPro" id="IPR004176">
    <property type="entry name" value="Clp_R_N"/>
</dbReference>
<dbReference type="GO" id="GO:0016887">
    <property type="term" value="F:ATP hydrolysis activity"/>
    <property type="evidence" value="ECO:0007669"/>
    <property type="project" value="InterPro"/>
</dbReference>
<evidence type="ECO:0000256" key="3">
    <source>
        <dbReference type="ARBA" id="ARBA00022840"/>
    </source>
</evidence>
<dbReference type="GO" id="GO:0005524">
    <property type="term" value="F:ATP binding"/>
    <property type="evidence" value="ECO:0007669"/>
    <property type="project" value="UniProtKB-KW"/>
</dbReference>
<keyword evidence="7" id="KW-0645">Protease</keyword>
<dbReference type="GO" id="GO:0008233">
    <property type="term" value="F:peptidase activity"/>
    <property type="evidence" value="ECO:0007669"/>
    <property type="project" value="UniProtKB-KW"/>
</dbReference>
<keyword evidence="2" id="KW-0547">Nucleotide-binding</keyword>
<dbReference type="SUPFAM" id="SSF81923">
    <property type="entry name" value="Double Clp-N motif"/>
    <property type="match status" value="1"/>
</dbReference>
<evidence type="ECO:0000313" key="8">
    <source>
        <dbReference type="Proteomes" id="UP001058003"/>
    </source>
</evidence>
<gene>
    <name evidence="7" type="ORF">Daura_36490</name>
</gene>
<dbReference type="InterPro" id="IPR050130">
    <property type="entry name" value="ClpA_ClpB"/>
</dbReference>
<dbReference type="GO" id="GO:0005737">
    <property type="term" value="C:cytoplasm"/>
    <property type="evidence" value="ECO:0007669"/>
    <property type="project" value="TreeGrafter"/>
</dbReference>
<dbReference type="Pfam" id="PF10431">
    <property type="entry name" value="ClpB_D2-small"/>
    <property type="match status" value="1"/>
</dbReference>
<dbReference type="InterPro" id="IPR019489">
    <property type="entry name" value="Clp_ATPase_C"/>
</dbReference>
<dbReference type="PROSITE" id="PS00870">
    <property type="entry name" value="CLPAB_1"/>
    <property type="match status" value="1"/>
</dbReference>
<dbReference type="InterPro" id="IPR003593">
    <property type="entry name" value="AAA+_ATPase"/>
</dbReference>
<dbReference type="InterPro" id="IPR041546">
    <property type="entry name" value="ClpA/ClpB_AAA_lid"/>
</dbReference>
<sequence length="745" mass="80739">MFERFSDRAKRAVVLAQEEARILNHNAIGTEHLLLGLIQEGDGVAAASIGALGVTLEDVRRQVEDLVGLGSQAPGGQVPFTPRAKKVLELALREALQLGHNYIGTEHILLGLVREGEGVAAQVLVRLGADPHRLRAQVIQLLSGHPAVPQKSGTTTVDSAVLEQFGVNLTAAARDGRLDPVIGRDAEVGRVIRVLARRRKNSPVLTGAPGVGKTAVVEGLAQRIAAGDVPASLRGTQLYTLDLGALVAGSRYRGDFEERLKKVTKEVRGRGDIILFIDEIHNLVGAGAAEGAIDAASLLKPLLARGELRTIGATTDEEYRRFIAKDGALDRRFQAVPVPEPTAEDTVRILHGLRERYAEHHGVTYTDGALRAAARLADRYIADRHLPDKAIDLIDEAGALGVAEVGEDEIAAVLAGWTGIPVHRLTEQESARLLRMEEALHEDLVGQELAVAAVSRAIRRARAGLQDPRRPAGSFIFAGPSGVGKSSLAKALAGFLFGTPDALIQLDMSEFHDRSTVARLVGAPPGYVGYDDGGQLTERVRRRPFSVVLFDEVEKAHPDVFHTLLQVLEDGRLTDGQGRVVDFKHTVLILTTNLGTRDLRLQAGFQSSSIPAYERMRHKVDDELKRHFRPEFLNRIDDTIVFHPLGPDEIAGIVDRLVLDVASRLAVRDIGLVVTAAARRHLAERGHDPVLGARPLRRTVQREVEDPLSERILLGTLRPGETVTIDGGDGGLTYATSRELERVLK</sequence>
<evidence type="ECO:0000259" key="6">
    <source>
        <dbReference type="PROSITE" id="PS51903"/>
    </source>
</evidence>
<dbReference type="CDD" id="cd19499">
    <property type="entry name" value="RecA-like_ClpB_Hsp104-like"/>
    <property type="match status" value="1"/>
</dbReference>
<dbReference type="PRINTS" id="PR00300">
    <property type="entry name" value="CLPPROTEASEA"/>
</dbReference>
<evidence type="ECO:0000256" key="1">
    <source>
        <dbReference type="ARBA" id="ARBA00022737"/>
    </source>
</evidence>
<dbReference type="KEGG" id="daur:Daura_36490"/>
<dbReference type="Pfam" id="PF17871">
    <property type="entry name" value="AAA_lid_9"/>
    <property type="match status" value="1"/>
</dbReference>
<dbReference type="Pfam" id="PF02861">
    <property type="entry name" value="Clp_N"/>
    <property type="match status" value="1"/>
</dbReference>